<name>A0A6A5UKH2_9PLEO</name>
<dbReference type="AlphaFoldDB" id="A0A6A5UKH2"/>
<dbReference type="Proteomes" id="UP000800036">
    <property type="component" value="Unassembled WGS sequence"/>
</dbReference>
<evidence type="ECO:0000256" key="1">
    <source>
        <dbReference type="SAM" id="SignalP"/>
    </source>
</evidence>
<dbReference type="OrthoDB" id="2140240at2759"/>
<evidence type="ECO:0000313" key="2">
    <source>
        <dbReference type="EMBL" id="KAF1964840.1"/>
    </source>
</evidence>
<keyword evidence="1" id="KW-0732">Signal</keyword>
<organism evidence="2 3">
    <name type="scientific">Bimuria novae-zelandiae CBS 107.79</name>
    <dbReference type="NCBI Taxonomy" id="1447943"/>
    <lineage>
        <taxon>Eukaryota</taxon>
        <taxon>Fungi</taxon>
        <taxon>Dikarya</taxon>
        <taxon>Ascomycota</taxon>
        <taxon>Pezizomycotina</taxon>
        <taxon>Dothideomycetes</taxon>
        <taxon>Pleosporomycetidae</taxon>
        <taxon>Pleosporales</taxon>
        <taxon>Massarineae</taxon>
        <taxon>Didymosphaeriaceae</taxon>
        <taxon>Bimuria</taxon>
    </lineage>
</organism>
<keyword evidence="3" id="KW-1185">Reference proteome</keyword>
<accession>A0A6A5UKH2</accession>
<protein>
    <submittedName>
        <fullName evidence="2">Uncharacterized protein</fullName>
    </submittedName>
</protein>
<proteinExistence type="predicted"/>
<dbReference type="EMBL" id="ML976775">
    <property type="protein sequence ID" value="KAF1964840.1"/>
    <property type="molecule type" value="Genomic_DNA"/>
</dbReference>
<evidence type="ECO:0000313" key="3">
    <source>
        <dbReference type="Proteomes" id="UP000800036"/>
    </source>
</evidence>
<feature type="signal peptide" evidence="1">
    <location>
        <begin position="1"/>
        <end position="23"/>
    </location>
</feature>
<sequence>MRSSTILSLPVVIISASVIPTVSIDPSLIPDFGVTAGQDPNGSGSCAGANDILIPCFCPPDREEFIEKVNLAVTSRNFLGTPVTFDVDPLAQSEKDQFNRATTCLIVLQSFNGTRGVGCPAASAPTILDQQKHFANLLERDLSHGS</sequence>
<feature type="chain" id="PRO_5025624191" evidence="1">
    <location>
        <begin position="24"/>
        <end position="146"/>
    </location>
</feature>
<reference evidence="2" key="1">
    <citation type="journal article" date="2020" name="Stud. Mycol.">
        <title>101 Dothideomycetes genomes: a test case for predicting lifestyles and emergence of pathogens.</title>
        <authorList>
            <person name="Haridas S."/>
            <person name="Albert R."/>
            <person name="Binder M."/>
            <person name="Bloem J."/>
            <person name="Labutti K."/>
            <person name="Salamov A."/>
            <person name="Andreopoulos B."/>
            <person name="Baker S."/>
            <person name="Barry K."/>
            <person name="Bills G."/>
            <person name="Bluhm B."/>
            <person name="Cannon C."/>
            <person name="Castanera R."/>
            <person name="Culley D."/>
            <person name="Daum C."/>
            <person name="Ezra D."/>
            <person name="Gonzalez J."/>
            <person name="Henrissat B."/>
            <person name="Kuo A."/>
            <person name="Liang C."/>
            <person name="Lipzen A."/>
            <person name="Lutzoni F."/>
            <person name="Magnuson J."/>
            <person name="Mondo S."/>
            <person name="Nolan M."/>
            <person name="Ohm R."/>
            <person name="Pangilinan J."/>
            <person name="Park H.-J."/>
            <person name="Ramirez L."/>
            <person name="Alfaro M."/>
            <person name="Sun H."/>
            <person name="Tritt A."/>
            <person name="Yoshinaga Y."/>
            <person name="Zwiers L.-H."/>
            <person name="Turgeon B."/>
            <person name="Goodwin S."/>
            <person name="Spatafora J."/>
            <person name="Crous P."/>
            <person name="Grigoriev I."/>
        </authorList>
    </citation>
    <scope>NUCLEOTIDE SEQUENCE</scope>
    <source>
        <strain evidence="2">CBS 107.79</strain>
    </source>
</reference>
<gene>
    <name evidence="2" type="ORF">BU23DRAFT_491362</name>
</gene>